<evidence type="ECO:0000313" key="10">
    <source>
        <dbReference type="Proteomes" id="UP000528322"/>
    </source>
</evidence>
<dbReference type="Pfam" id="PF00015">
    <property type="entry name" value="MCPsignal"/>
    <property type="match status" value="1"/>
</dbReference>
<evidence type="ECO:0000256" key="3">
    <source>
        <dbReference type="ARBA" id="ARBA00029447"/>
    </source>
</evidence>
<feature type="compositionally biased region" description="Basic and acidic residues" evidence="5">
    <location>
        <begin position="589"/>
        <end position="603"/>
    </location>
</feature>
<feature type="transmembrane region" description="Helical" evidence="6">
    <location>
        <begin position="20"/>
        <end position="38"/>
    </location>
</feature>
<evidence type="ECO:0000256" key="1">
    <source>
        <dbReference type="ARBA" id="ARBA00004370"/>
    </source>
</evidence>
<dbReference type="GO" id="GO:0016020">
    <property type="term" value="C:membrane"/>
    <property type="evidence" value="ECO:0007669"/>
    <property type="project" value="UniProtKB-SubCell"/>
</dbReference>
<dbReference type="PROSITE" id="PS50111">
    <property type="entry name" value="CHEMOTAXIS_TRANSDUC_2"/>
    <property type="match status" value="1"/>
</dbReference>
<proteinExistence type="inferred from homology"/>
<dbReference type="Proteomes" id="UP000528322">
    <property type="component" value="Unassembled WGS sequence"/>
</dbReference>
<dbReference type="PANTHER" id="PTHR32089">
    <property type="entry name" value="METHYL-ACCEPTING CHEMOTAXIS PROTEIN MCPB"/>
    <property type="match status" value="1"/>
</dbReference>
<dbReference type="PANTHER" id="PTHR32089:SF112">
    <property type="entry name" value="LYSOZYME-LIKE PROTEIN-RELATED"/>
    <property type="match status" value="1"/>
</dbReference>
<dbReference type="AlphaFoldDB" id="A0A7W7Y4L8"/>
<comment type="caution">
    <text evidence="9">The sequence shown here is derived from an EMBL/GenBank/DDBJ whole genome shotgun (WGS) entry which is preliminary data.</text>
</comment>
<dbReference type="CDD" id="cd06225">
    <property type="entry name" value="HAMP"/>
    <property type="match status" value="1"/>
</dbReference>
<evidence type="ECO:0000256" key="6">
    <source>
        <dbReference type="SAM" id="Phobius"/>
    </source>
</evidence>
<feature type="region of interest" description="Disordered" evidence="5">
    <location>
        <begin position="588"/>
        <end position="615"/>
    </location>
</feature>
<keyword evidence="2 4" id="KW-0807">Transducer</keyword>
<dbReference type="SMART" id="SM00304">
    <property type="entry name" value="HAMP"/>
    <property type="match status" value="1"/>
</dbReference>
<name>A0A7W7Y4L8_9BACT</name>
<evidence type="ECO:0000259" key="8">
    <source>
        <dbReference type="PROSITE" id="PS50885"/>
    </source>
</evidence>
<feature type="transmembrane region" description="Helical" evidence="6">
    <location>
        <begin position="238"/>
        <end position="264"/>
    </location>
</feature>
<dbReference type="PROSITE" id="PS50885">
    <property type="entry name" value="HAMP"/>
    <property type="match status" value="1"/>
</dbReference>
<dbReference type="GO" id="GO:0004888">
    <property type="term" value="F:transmembrane signaling receptor activity"/>
    <property type="evidence" value="ECO:0007669"/>
    <property type="project" value="InterPro"/>
</dbReference>
<evidence type="ECO:0000256" key="5">
    <source>
        <dbReference type="SAM" id="MobiDB-lite"/>
    </source>
</evidence>
<dbReference type="EMBL" id="JACHID010000007">
    <property type="protein sequence ID" value="MBB5021996.1"/>
    <property type="molecule type" value="Genomic_DNA"/>
</dbReference>
<reference evidence="9 10" key="1">
    <citation type="submission" date="2020-08" db="EMBL/GenBank/DDBJ databases">
        <title>Genomic Encyclopedia of Type Strains, Phase IV (KMG-IV): sequencing the most valuable type-strain genomes for metagenomic binning, comparative biology and taxonomic classification.</title>
        <authorList>
            <person name="Goeker M."/>
        </authorList>
    </citation>
    <scope>NUCLEOTIDE SEQUENCE [LARGE SCALE GENOMIC DNA]</scope>
    <source>
        <strain evidence="9 10">DSM 22071</strain>
    </source>
</reference>
<evidence type="ECO:0000313" key="9">
    <source>
        <dbReference type="EMBL" id="MBB5021996.1"/>
    </source>
</evidence>
<keyword evidence="6" id="KW-1133">Transmembrane helix</keyword>
<dbReference type="CDD" id="cd11386">
    <property type="entry name" value="MCP_signal"/>
    <property type="match status" value="1"/>
</dbReference>
<evidence type="ECO:0000256" key="4">
    <source>
        <dbReference type="PROSITE-ProRule" id="PRU00284"/>
    </source>
</evidence>
<protein>
    <submittedName>
        <fullName evidence="9">Methyl-accepting chemotaxis protein</fullName>
    </submittedName>
</protein>
<accession>A0A7W7Y4L8</accession>
<dbReference type="InterPro" id="IPR003660">
    <property type="entry name" value="HAMP_dom"/>
</dbReference>
<dbReference type="FunFam" id="1.10.287.950:FF:000001">
    <property type="entry name" value="Methyl-accepting chemotaxis sensory transducer"/>
    <property type="match status" value="1"/>
</dbReference>
<comment type="subcellular location">
    <subcellularLocation>
        <location evidence="1">Membrane</location>
    </subcellularLocation>
</comment>
<dbReference type="PRINTS" id="PR00260">
    <property type="entry name" value="CHEMTRNSDUCR"/>
</dbReference>
<dbReference type="Gene3D" id="1.10.287.950">
    <property type="entry name" value="Methyl-accepting chemotaxis protein"/>
    <property type="match status" value="1"/>
</dbReference>
<evidence type="ECO:0000256" key="2">
    <source>
        <dbReference type="ARBA" id="ARBA00023224"/>
    </source>
</evidence>
<comment type="similarity">
    <text evidence="3">Belongs to the methyl-accepting chemotaxis (MCP) protein family.</text>
</comment>
<dbReference type="InterPro" id="IPR004090">
    <property type="entry name" value="Chemotax_Me-accpt_rcpt"/>
</dbReference>
<dbReference type="GO" id="GO:0007165">
    <property type="term" value="P:signal transduction"/>
    <property type="evidence" value="ECO:0007669"/>
    <property type="project" value="UniProtKB-KW"/>
</dbReference>
<dbReference type="GO" id="GO:0006935">
    <property type="term" value="P:chemotaxis"/>
    <property type="evidence" value="ECO:0007669"/>
    <property type="project" value="InterPro"/>
</dbReference>
<feature type="domain" description="HAMP" evidence="8">
    <location>
        <begin position="262"/>
        <end position="314"/>
    </location>
</feature>
<organism evidence="9 10">
    <name type="scientific">Desulfurispira natronophila</name>
    <dbReference type="NCBI Taxonomy" id="682562"/>
    <lineage>
        <taxon>Bacteria</taxon>
        <taxon>Pseudomonadati</taxon>
        <taxon>Chrysiogenota</taxon>
        <taxon>Chrysiogenia</taxon>
        <taxon>Chrysiogenales</taxon>
        <taxon>Chrysiogenaceae</taxon>
        <taxon>Desulfurispira</taxon>
    </lineage>
</organism>
<dbReference type="SUPFAM" id="SSF58104">
    <property type="entry name" value="Methyl-accepting chemotaxis protein (MCP) signaling domain"/>
    <property type="match status" value="1"/>
</dbReference>
<gene>
    <name evidence="9" type="ORF">HNR37_001313</name>
</gene>
<keyword evidence="6" id="KW-0472">Membrane</keyword>
<evidence type="ECO:0000259" key="7">
    <source>
        <dbReference type="PROSITE" id="PS50111"/>
    </source>
</evidence>
<feature type="compositionally biased region" description="Basic residues" evidence="5">
    <location>
        <begin position="605"/>
        <end position="615"/>
    </location>
</feature>
<dbReference type="SMART" id="SM00283">
    <property type="entry name" value="MA"/>
    <property type="match status" value="1"/>
</dbReference>
<dbReference type="InterPro" id="IPR004089">
    <property type="entry name" value="MCPsignal_dom"/>
</dbReference>
<sequence length="615" mass="68604">MANSQDRVRFYNSITFRSVLYIALGAFVVFVVAFYSYLQWQERLTNERLVEHGYSYMDMLVENTADSIAKGQRNSFQNVIDSFTRVNEVDEVAMYARNYGLMNYLSGEPTVGIPFVYTNGQLSNPNRQLHEDSSGMYHREDWHLVDMEETPSGRQHVELYQSQGIACSDCHIRLDQNLSFERGMAHRLDERQSHFYYEMPVTRDCIACHTNWGEGEIASYLRITLNNETIDQQKRENIMGIVAVLAAVLVPVIIIVIVIMRLMIHRPLTRALNFAQGVAEGNRQHKLAAREKNEIGLLGRSLNKMMDNINDAVAQAAHQVGGVSSRVTDISQQLASQIQQATGGAQQQRAKIENTAAAMERMNQTMLDVAHKASQTHSSAQSAREQADQGSEVLASAVNSIAEAREQSLVLKENMNALNQQAGDIGTIMNLIRDIADQTNLLALNAAIEAARAGDTGRGFAVVADEVRKLAEKTMDATQEVARAVEAIQQGAHENTTKVDETTEVIGEATELANRSGHALQEIVELVQSATDQIRLIANSMEEQSSTSEEINSSIEEVRRISIETDEAMAQSSRDVEELASQSQLLKQAIEKMESGDQSENRSTRQLKHVEARRR</sequence>
<keyword evidence="6" id="KW-0812">Transmembrane</keyword>
<feature type="domain" description="Methyl-accepting transducer" evidence="7">
    <location>
        <begin position="323"/>
        <end position="559"/>
    </location>
</feature>
<keyword evidence="10" id="KW-1185">Reference proteome</keyword>
<dbReference type="RefSeq" id="WP_183731697.1">
    <property type="nucleotide sequence ID" value="NZ_JACHID010000007.1"/>
</dbReference>